<dbReference type="Gene3D" id="3.10.10.10">
    <property type="entry name" value="HIV Type 1 Reverse Transcriptase, subunit A, domain 1"/>
    <property type="match status" value="1"/>
</dbReference>
<evidence type="ECO:0000259" key="1">
    <source>
        <dbReference type="PROSITE" id="PS50878"/>
    </source>
</evidence>
<dbReference type="Pfam" id="PF00078">
    <property type="entry name" value="RVT_1"/>
    <property type="match status" value="1"/>
</dbReference>
<dbReference type="InterPro" id="IPR043128">
    <property type="entry name" value="Rev_trsase/Diguanyl_cyclase"/>
</dbReference>
<dbReference type="CDD" id="cd01647">
    <property type="entry name" value="RT_LTR"/>
    <property type="match status" value="1"/>
</dbReference>
<dbReference type="SUPFAM" id="SSF56672">
    <property type="entry name" value="DNA/RNA polymerases"/>
    <property type="match status" value="1"/>
</dbReference>
<accession>A0A1X7V664</accession>
<proteinExistence type="predicted"/>
<dbReference type="InterPro" id="IPR050951">
    <property type="entry name" value="Retrovirus_Pol_polyprotein"/>
</dbReference>
<dbReference type="Gene3D" id="3.30.70.270">
    <property type="match status" value="1"/>
</dbReference>
<dbReference type="PANTHER" id="PTHR37984">
    <property type="entry name" value="PROTEIN CBG26694"/>
    <property type="match status" value="1"/>
</dbReference>
<dbReference type="EnsemblMetazoa" id="Aqu2.1.35309_001">
    <property type="protein sequence ID" value="Aqu2.1.35309_001"/>
    <property type="gene ID" value="Aqu2.1.35309"/>
</dbReference>
<dbReference type="InterPro" id="IPR000477">
    <property type="entry name" value="RT_dom"/>
</dbReference>
<sequence length="211" mass="24527">MERLGVIERAHEPTDWVNSMVTVIKKNGQLRICIDPRDLNKAIKREYYPMRTIEEIAARMPNAKYFSVLDASSGFWQVQLDHESSKLCTFNTPFGRYMFKRLPFGISSAQDVFQSIMSEIFEDIEGVEVVVDDILVWGTKVEEHDSRLEQVLQRAQSRNLKLNKDKSQIRLKEISYIGHTLSEQGINPDPQKYKPLLTWRHLLIERNSNAS</sequence>
<name>A0A1X7V664_AMPQE</name>
<reference evidence="2" key="1">
    <citation type="submission" date="2017-05" db="UniProtKB">
        <authorList>
            <consortium name="EnsemblMetazoa"/>
        </authorList>
    </citation>
    <scope>IDENTIFICATION</scope>
</reference>
<feature type="domain" description="Reverse transcriptase" evidence="1">
    <location>
        <begin position="5"/>
        <end position="181"/>
    </location>
</feature>
<evidence type="ECO:0000313" key="2">
    <source>
        <dbReference type="EnsemblMetazoa" id="Aqu2.1.35309_001"/>
    </source>
</evidence>
<organism evidence="2">
    <name type="scientific">Amphimedon queenslandica</name>
    <name type="common">Sponge</name>
    <dbReference type="NCBI Taxonomy" id="400682"/>
    <lineage>
        <taxon>Eukaryota</taxon>
        <taxon>Metazoa</taxon>
        <taxon>Porifera</taxon>
        <taxon>Demospongiae</taxon>
        <taxon>Heteroscleromorpha</taxon>
        <taxon>Haplosclerida</taxon>
        <taxon>Niphatidae</taxon>
        <taxon>Amphimedon</taxon>
    </lineage>
</organism>
<dbReference type="InParanoid" id="A0A1X7V664"/>
<dbReference type="InterPro" id="IPR043502">
    <property type="entry name" value="DNA/RNA_pol_sf"/>
</dbReference>
<dbReference type="AlphaFoldDB" id="A0A1X7V664"/>
<dbReference type="OrthoDB" id="6148559at2759"/>
<dbReference type="PANTHER" id="PTHR37984:SF8">
    <property type="entry name" value="CCHC-TYPE DOMAIN-CONTAINING PROTEIN"/>
    <property type="match status" value="1"/>
</dbReference>
<protein>
    <recommendedName>
        <fullName evidence="1">Reverse transcriptase domain-containing protein</fullName>
    </recommendedName>
</protein>
<dbReference type="PROSITE" id="PS50878">
    <property type="entry name" value="RT_POL"/>
    <property type="match status" value="1"/>
</dbReference>